<evidence type="ECO:0000313" key="2">
    <source>
        <dbReference type="EMBL" id="KAF6133888.1"/>
    </source>
</evidence>
<reference evidence="2 3" key="1">
    <citation type="journal article" date="2020" name="IScience">
        <title>Genome Sequencing of the Endangered Kingdonia uniflora (Circaeasteraceae, Ranunculales) Reveals Potential Mechanisms of Evolutionary Specialization.</title>
        <authorList>
            <person name="Sun Y."/>
            <person name="Deng T."/>
            <person name="Zhang A."/>
            <person name="Moore M.J."/>
            <person name="Landis J.B."/>
            <person name="Lin N."/>
            <person name="Zhang H."/>
            <person name="Zhang X."/>
            <person name="Huang J."/>
            <person name="Zhang X."/>
            <person name="Sun H."/>
            <person name="Wang H."/>
        </authorList>
    </citation>
    <scope>NUCLEOTIDE SEQUENCE [LARGE SCALE GENOMIC DNA]</scope>
    <source>
        <strain evidence="2">TB1705</strain>
        <tissue evidence="2">Leaf</tissue>
    </source>
</reference>
<comment type="caution">
    <text evidence="2">The sequence shown here is derived from an EMBL/GenBank/DDBJ whole genome shotgun (WGS) entry which is preliminary data.</text>
</comment>
<evidence type="ECO:0000256" key="1">
    <source>
        <dbReference type="SAM" id="MobiDB-lite"/>
    </source>
</evidence>
<name>A0A7J7KU61_9MAGN</name>
<proteinExistence type="predicted"/>
<protein>
    <submittedName>
        <fullName evidence="2">Uncharacterized protein</fullName>
    </submittedName>
</protein>
<dbReference type="Proteomes" id="UP000541444">
    <property type="component" value="Unassembled WGS sequence"/>
</dbReference>
<organism evidence="2 3">
    <name type="scientific">Kingdonia uniflora</name>
    <dbReference type="NCBI Taxonomy" id="39325"/>
    <lineage>
        <taxon>Eukaryota</taxon>
        <taxon>Viridiplantae</taxon>
        <taxon>Streptophyta</taxon>
        <taxon>Embryophyta</taxon>
        <taxon>Tracheophyta</taxon>
        <taxon>Spermatophyta</taxon>
        <taxon>Magnoliopsida</taxon>
        <taxon>Ranunculales</taxon>
        <taxon>Circaeasteraceae</taxon>
        <taxon>Kingdonia</taxon>
    </lineage>
</organism>
<sequence>MQASTQADKGKGKVFPESPKDDIEDIDEELTASEREEQAQAKAALMAKLCGTDPDEASRQMKSMYQTDAWAHAFNKAQKVAIRKLKQEDDNLELARETEASLALEIGISKRDQGTIRDECERRLEAQWLKEFHNDLGYDPETLQRLPMNLRYDPVADDVIWTEGAEVDVAGVGARLGDGAETPVIDIDAAVTVTEGVVGAAGSNPSTKGAGVDGEEETVGGDGEATPI</sequence>
<accession>A0A7J7KU61</accession>
<gene>
    <name evidence="2" type="ORF">GIB67_040652</name>
</gene>
<dbReference type="AlphaFoldDB" id="A0A7J7KU61"/>
<evidence type="ECO:0000313" key="3">
    <source>
        <dbReference type="Proteomes" id="UP000541444"/>
    </source>
</evidence>
<keyword evidence="3" id="KW-1185">Reference proteome</keyword>
<feature type="region of interest" description="Disordered" evidence="1">
    <location>
        <begin position="1"/>
        <end position="38"/>
    </location>
</feature>
<feature type="compositionally biased region" description="Acidic residues" evidence="1">
    <location>
        <begin position="22"/>
        <end position="31"/>
    </location>
</feature>
<dbReference type="EMBL" id="JACGCM010002894">
    <property type="protein sequence ID" value="KAF6133888.1"/>
    <property type="molecule type" value="Genomic_DNA"/>
</dbReference>
<feature type="region of interest" description="Disordered" evidence="1">
    <location>
        <begin position="202"/>
        <end position="228"/>
    </location>
</feature>